<dbReference type="KEGG" id="tbl:TBLA_0D03200"/>
<evidence type="ECO:0000259" key="12">
    <source>
        <dbReference type="Pfam" id="PF02517"/>
    </source>
</evidence>
<dbReference type="PANTHER" id="PTHR13046">
    <property type="entry name" value="PROTEASE U48 CAAX PRENYL PROTEASE RCE1"/>
    <property type="match status" value="1"/>
</dbReference>
<dbReference type="EC" id="3.4.26.1" evidence="10"/>
<feature type="transmembrane region" description="Helical" evidence="11">
    <location>
        <begin position="187"/>
        <end position="205"/>
    </location>
</feature>
<dbReference type="GO" id="GO:0004222">
    <property type="term" value="F:metalloendopeptidase activity"/>
    <property type="evidence" value="ECO:0007669"/>
    <property type="project" value="EnsemblFungi"/>
</dbReference>
<dbReference type="MEROPS" id="G05.001"/>
<comment type="similarity">
    <text evidence="2">Belongs to the peptidase U48 family.</text>
</comment>
<sequence length="320" mass="37141">MTSNLSLILSLYISISYVIVLYFTEKGMENYPAQRDDPRVIRLRMKRIYTLMGVNLILIPLIQSTFNKNLTFWQAFKSLGIIPSVYYNSINHSWNGTHAILFIKQTISTLSLISSLYIGILIDNVLFYYLIKDSNSIMEDLKEEIHSIWGVRNYIFAPITEEVFYTSMILTSYLSLNDVQDLTMKQLLILPPIFFGFAHLHHAYSKIQMGTISKLNVILNSMFQFIYTTIFGILTNFIFLKTNGNLWCCIILHSYCNYMGFPQGSELANYFLNIKVIKNEKSIKYLTIWKKIYLMLLLIGILLFKNGISYFNSLPESITV</sequence>
<proteinExistence type="inferred from homology"/>
<keyword evidence="8 11" id="KW-0472">Membrane</keyword>
<reference evidence="13 14" key="1">
    <citation type="journal article" date="2011" name="Proc. Natl. Acad. Sci. U.S.A.">
        <title>Evolutionary erosion of yeast sex chromosomes by mating-type switching accidents.</title>
        <authorList>
            <person name="Gordon J.L."/>
            <person name="Armisen D."/>
            <person name="Proux-Wera E."/>
            <person name="Oheigeartaigh S.S."/>
            <person name="Byrne K.P."/>
            <person name="Wolfe K.H."/>
        </authorList>
    </citation>
    <scope>NUCLEOTIDE SEQUENCE [LARGE SCALE GENOMIC DNA]</scope>
    <source>
        <strain evidence="14">ATCC 34711 / CBS 6284 / DSM 70876 / NBRC 10599 / NRRL Y-10934 / UCD 77-7</strain>
    </source>
</reference>
<evidence type="ECO:0000256" key="6">
    <source>
        <dbReference type="ARBA" id="ARBA00022824"/>
    </source>
</evidence>
<dbReference type="AlphaFoldDB" id="I2H368"/>
<feature type="domain" description="CAAX prenyl protease 2/Lysostaphin resistance protein A-like" evidence="12">
    <location>
        <begin position="148"/>
        <end position="259"/>
    </location>
</feature>
<feature type="transmembrane region" description="Helical" evidence="11">
    <location>
        <begin position="6"/>
        <end position="24"/>
    </location>
</feature>
<evidence type="ECO:0000256" key="3">
    <source>
        <dbReference type="ARBA" id="ARBA00022670"/>
    </source>
</evidence>
<evidence type="ECO:0000256" key="11">
    <source>
        <dbReference type="SAM" id="Phobius"/>
    </source>
</evidence>
<dbReference type="EMBL" id="HE806319">
    <property type="protein sequence ID" value="CCH60820.1"/>
    <property type="molecule type" value="Genomic_DNA"/>
</dbReference>
<dbReference type="GO" id="GO:0007323">
    <property type="term" value="P:peptide pheromone maturation"/>
    <property type="evidence" value="ECO:0007669"/>
    <property type="project" value="EnsemblFungi"/>
</dbReference>
<organism evidence="13 14">
    <name type="scientific">Henningerozyma blattae (strain ATCC 34711 / CBS 6284 / DSM 70876 / NBRC 10599 / NRRL Y-10934 / UCD 77-7)</name>
    <name type="common">Yeast</name>
    <name type="synonym">Tetrapisispora blattae</name>
    <dbReference type="NCBI Taxonomy" id="1071380"/>
    <lineage>
        <taxon>Eukaryota</taxon>
        <taxon>Fungi</taxon>
        <taxon>Dikarya</taxon>
        <taxon>Ascomycota</taxon>
        <taxon>Saccharomycotina</taxon>
        <taxon>Saccharomycetes</taxon>
        <taxon>Saccharomycetales</taxon>
        <taxon>Saccharomycetaceae</taxon>
        <taxon>Henningerozyma</taxon>
    </lineage>
</organism>
<dbReference type="GO" id="GO:0005789">
    <property type="term" value="C:endoplasmic reticulum membrane"/>
    <property type="evidence" value="ECO:0007669"/>
    <property type="project" value="UniProtKB-SubCell"/>
</dbReference>
<dbReference type="PANTHER" id="PTHR13046:SF0">
    <property type="entry name" value="CAAX PRENYL PROTEASE 2"/>
    <property type="match status" value="1"/>
</dbReference>
<feature type="transmembrane region" description="Helical" evidence="11">
    <location>
        <begin position="151"/>
        <end position="175"/>
    </location>
</feature>
<keyword evidence="5" id="KW-0378">Hydrolase</keyword>
<keyword evidence="3" id="KW-0645">Protease</keyword>
<evidence type="ECO:0000256" key="2">
    <source>
        <dbReference type="ARBA" id="ARBA00006897"/>
    </source>
</evidence>
<feature type="transmembrane region" description="Helical" evidence="11">
    <location>
        <begin position="110"/>
        <end position="131"/>
    </location>
</feature>
<keyword evidence="14" id="KW-1185">Reference proteome</keyword>
<feature type="transmembrane region" description="Helical" evidence="11">
    <location>
        <begin position="48"/>
        <end position="66"/>
    </location>
</feature>
<dbReference type="OMA" id="HSFCNWC"/>
<keyword evidence="6" id="KW-0256">Endoplasmic reticulum</keyword>
<comment type="subcellular location">
    <subcellularLocation>
        <location evidence="1">Endoplasmic reticulum membrane</location>
        <topology evidence="1">Multi-pass membrane protein</topology>
    </subcellularLocation>
</comment>
<dbReference type="HOGENOM" id="CLU_049909_1_0_1"/>
<accession>I2H368</accession>
<dbReference type="GO" id="GO:0071586">
    <property type="term" value="P:CAAX-box protein processing"/>
    <property type="evidence" value="ECO:0007669"/>
    <property type="project" value="EnsemblFungi"/>
</dbReference>
<dbReference type="InterPro" id="IPR039731">
    <property type="entry name" value="Rce1"/>
</dbReference>
<protein>
    <recommendedName>
        <fullName evidence="10">intramembrane prenyl-peptidase Rce1</fullName>
        <ecNumber evidence="10">3.4.26.1</ecNumber>
    </recommendedName>
</protein>
<evidence type="ECO:0000313" key="13">
    <source>
        <dbReference type="EMBL" id="CCH60820.1"/>
    </source>
</evidence>
<feature type="transmembrane region" description="Helical" evidence="11">
    <location>
        <begin position="217"/>
        <end position="240"/>
    </location>
</feature>
<evidence type="ECO:0000256" key="4">
    <source>
        <dbReference type="ARBA" id="ARBA00022692"/>
    </source>
</evidence>
<evidence type="ECO:0000313" key="14">
    <source>
        <dbReference type="Proteomes" id="UP000002866"/>
    </source>
</evidence>
<dbReference type="InParanoid" id="I2H368"/>
<dbReference type="Pfam" id="PF02517">
    <property type="entry name" value="Rce1-like"/>
    <property type="match status" value="1"/>
</dbReference>
<evidence type="ECO:0000256" key="8">
    <source>
        <dbReference type="ARBA" id="ARBA00023136"/>
    </source>
</evidence>
<dbReference type="STRING" id="1071380.I2H368"/>
<evidence type="ECO:0000256" key="5">
    <source>
        <dbReference type="ARBA" id="ARBA00022801"/>
    </source>
</evidence>
<evidence type="ECO:0000256" key="10">
    <source>
        <dbReference type="ARBA" id="ARBA00049729"/>
    </source>
</evidence>
<evidence type="ECO:0000256" key="7">
    <source>
        <dbReference type="ARBA" id="ARBA00022989"/>
    </source>
</evidence>
<dbReference type="FunCoup" id="I2H368">
    <property type="interactions" value="312"/>
</dbReference>
<gene>
    <name evidence="13" type="primary">TBLA0D03200</name>
    <name evidence="13" type="ORF">TBLA_0D03200</name>
</gene>
<dbReference type="Proteomes" id="UP000002866">
    <property type="component" value="Chromosome 4"/>
</dbReference>
<keyword evidence="4 11" id="KW-0812">Transmembrane</keyword>
<dbReference type="InterPro" id="IPR003675">
    <property type="entry name" value="Rce1/LyrA-like_dom"/>
</dbReference>
<evidence type="ECO:0000256" key="1">
    <source>
        <dbReference type="ARBA" id="ARBA00004477"/>
    </source>
</evidence>
<dbReference type="eggNOG" id="KOG4130">
    <property type="taxonomic scope" value="Eukaryota"/>
</dbReference>
<feature type="transmembrane region" description="Helical" evidence="11">
    <location>
        <begin position="292"/>
        <end position="311"/>
    </location>
</feature>
<name>I2H368_HENB6</name>
<evidence type="ECO:0000256" key="9">
    <source>
        <dbReference type="ARBA" id="ARBA00047280"/>
    </source>
</evidence>
<comment type="catalytic activity">
    <reaction evidence="9">
        <text>Hydrolyzes the peptide bond -P2-(S-farnesyl or geranylgeranyl)C-P1'-P2'-P3'-COOH where P1' and P2' are amino acids with aliphatic sidechains and P3' is any C-terminal residue.</text>
        <dbReference type="EC" id="3.4.26.1"/>
    </reaction>
</comment>
<dbReference type="RefSeq" id="XP_004180339.1">
    <property type="nucleotide sequence ID" value="XM_004180291.1"/>
</dbReference>
<dbReference type="OrthoDB" id="271604at2759"/>
<dbReference type="GeneID" id="14495856"/>
<keyword evidence="7 11" id="KW-1133">Transmembrane helix</keyword>